<dbReference type="Proteomes" id="UP001234989">
    <property type="component" value="Chromosome 12"/>
</dbReference>
<evidence type="ECO:0000313" key="1">
    <source>
        <dbReference type="EMBL" id="WMV56874.1"/>
    </source>
</evidence>
<keyword evidence="2" id="KW-1185">Reference proteome</keyword>
<protein>
    <submittedName>
        <fullName evidence="1">Uncharacterized protein</fullName>
    </submittedName>
</protein>
<evidence type="ECO:0000313" key="2">
    <source>
        <dbReference type="Proteomes" id="UP001234989"/>
    </source>
</evidence>
<proteinExistence type="predicted"/>
<dbReference type="EMBL" id="CP133623">
    <property type="protein sequence ID" value="WMV56874.1"/>
    <property type="molecule type" value="Genomic_DNA"/>
</dbReference>
<accession>A0AAF0V467</accession>
<gene>
    <name evidence="1" type="ORF">MTR67_050259</name>
</gene>
<reference evidence="1" key="1">
    <citation type="submission" date="2023-08" db="EMBL/GenBank/DDBJ databases">
        <title>A de novo genome assembly of Solanum verrucosum Schlechtendal, a Mexican diploid species geographically isolated from the other diploid A-genome species in potato relatives.</title>
        <authorList>
            <person name="Hosaka K."/>
        </authorList>
    </citation>
    <scope>NUCLEOTIDE SEQUENCE</scope>
    <source>
        <tissue evidence="1">Young leaves</tissue>
    </source>
</reference>
<organism evidence="1 2">
    <name type="scientific">Solanum verrucosum</name>
    <dbReference type="NCBI Taxonomy" id="315347"/>
    <lineage>
        <taxon>Eukaryota</taxon>
        <taxon>Viridiplantae</taxon>
        <taxon>Streptophyta</taxon>
        <taxon>Embryophyta</taxon>
        <taxon>Tracheophyta</taxon>
        <taxon>Spermatophyta</taxon>
        <taxon>Magnoliopsida</taxon>
        <taxon>eudicotyledons</taxon>
        <taxon>Gunneridae</taxon>
        <taxon>Pentapetalae</taxon>
        <taxon>asterids</taxon>
        <taxon>lamiids</taxon>
        <taxon>Solanales</taxon>
        <taxon>Solanaceae</taxon>
        <taxon>Solanoideae</taxon>
        <taxon>Solaneae</taxon>
        <taxon>Solanum</taxon>
    </lineage>
</organism>
<dbReference type="AlphaFoldDB" id="A0AAF0V467"/>
<name>A0AAF0V467_SOLVR</name>
<sequence>MDRSNIFSLFYMRRNKVMFLQSWKKIATEKIFWSPNAVNARHLAHLMPGKWKSESICSFFF</sequence>